<dbReference type="OrthoDB" id="8912363at2"/>
<evidence type="ECO:0000313" key="1">
    <source>
        <dbReference type="EMBL" id="SER27074.1"/>
    </source>
</evidence>
<dbReference type="RefSeq" id="WP_092498494.1">
    <property type="nucleotide sequence ID" value="NZ_FOFG01000014.1"/>
</dbReference>
<proteinExistence type="predicted"/>
<reference evidence="1 2" key="1">
    <citation type="submission" date="2016-10" db="EMBL/GenBank/DDBJ databases">
        <authorList>
            <person name="de Groot N.N."/>
        </authorList>
    </citation>
    <scope>NUCLEOTIDE SEQUENCE [LARGE SCALE GENOMIC DNA]</scope>
    <source>
        <strain evidence="1 2">A52C2</strain>
    </source>
</reference>
<dbReference type="Proteomes" id="UP000199647">
    <property type="component" value="Unassembled WGS sequence"/>
</dbReference>
<dbReference type="AlphaFoldDB" id="A0A1H9MTN9"/>
<name>A0A1H9MTN9_9HYPH</name>
<dbReference type="EMBL" id="FOFG01000014">
    <property type="protein sequence ID" value="SER27074.1"/>
    <property type="molecule type" value="Genomic_DNA"/>
</dbReference>
<gene>
    <name evidence="1" type="ORF">SAMN05216548_11446</name>
</gene>
<organism evidence="1 2">
    <name type="scientific">Faunimonas pinastri</name>
    <dbReference type="NCBI Taxonomy" id="1855383"/>
    <lineage>
        <taxon>Bacteria</taxon>
        <taxon>Pseudomonadati</taxon>
        <taxon>Pseudomonadota</taxon>
        <taxon>Alphaproteobacteria</taxon>
        <taxon>Hyphomicrobiales</taxon>
        <taxon>Afifellaceae</taxon>
        <taxon>Faunimonas</taxon>
    </lineage>
</organism>
<keyword evidence="2" id="KW-1185">Reference proteome</keyword>
<dbReference type="STRING" id="1855383.SAMN05216548_11446"/>
<protein>
    <submittedName>
        <fullName evidence="1">Uncharacterized protein</fullName>
    </submittedName>
</protein>
<evidence type="ECO:0000313" key="2">
    <source>
        <dbReference type="Proteomes" id="UP000199647"/>
    </source>
</evidence>
<sequence>MKFNLVAPCKDCPFRRDVQGYLHPERAQDILDSIVRQDASFTCHKTISGDRWDEELQVEEENWDDTYRPYEPGPDDQFCAGALIMLEKLGNPNRLPRLANFLGLWHSEQMRNRDQVFESEAEMVAHMKEGTG</sequence>
<accession>A0A1H9MTN9</accession>